<comment type="caution">
    <text evidence="1">The sequence shown here is derived from an EMBL/GenBank/DDBJ whole genome shotgun (WGS) entry which is preliminary data.</text>
</comment>
<dbReference type="Proteomes" id="UP000321787">
    <property type="component" value="Unassembled WGS sequence"/>
</dbReference>
<organism evidence="1 3">
    <name type="scientific">Aliivibrio fischeri</name>
    <name type="common">Vibrio fischeri</name>
    <dbReference type="NCBI Taxonomy" id="668"/>
    <lineage>
        <taxon>Bacteria</taxon>
        <taxon>Pseudomonadati</taxon>
        <taxon>Pseudomonadota</taxon>
        <taxon>Gammaproteobacteria</taxon>
        <taxon>Vibrionales</taxon>
        <taxon>Vibrionaceae</taxon>
        <taxon>Aliivibrio</taxon>
    </lineage>
</organism>
<name>A0A510UN17_ALIFS</name>
<dbReference type="AlphaFoldDB" id="A0A510UN17"/>
<reference evidence="1 3" key="1">
    <citation type="submission" date="2019-07" db="EMBL/GenBank/DDBJ databases">
        <title>Whole genome shotgun sequence of Aliivibrio fischeri NBRC 101058.</title>
        <authorList>
            <person name="Hosoyama A."/>
            <person name="Uohara A."/>
            <person name="Ohji S."/>
            <person name="Ichikawa N."/>
        </authorList>
    </citation>
    <scope>NUCLEOTIDE SEQUENCE [LARGE SCALE GENOMIC DNA]</scope>
    <source>
        <strain evidence="1 3">NBRC 101058</strain>
    </source>
</reference>
<dbReference type="EMBL" id="WOBN01000039">
    <property type="protein sequence ID" value="MUK51198.1"/>
    <property type="molecule type" value="Genomic_DNA"/>
</dbReference>
<evidence type="ECO:0000313" key="3">
    <source>
        <dbReference type="Proteomes" id="UP000321787"/>
    </source>
</evidence>
<proteinExistence type="predicted"/>
<evidence type="ECO:0000313" key="4">
    <source>
        <dbReference type="Proteomes" id="UP000448038"/>
    </source>
</evidence>
<sequence>MTCDQQGLDSKLDEHIDSELKQKGKLSARKQPVKNNITDMQKMTTIKALYQEYNGIAVSDDKSQIADEQNYSPYPY</sequence>
<dbReference type="RefSeq" id="WP_146866443.1">
    <property type="nucleotide sequence ID" value="NZ_BJTZ01000043.1"/>
</dbReference>
<reference evidence="2 4" key="2">
    <citation type="submission" date="2019-11" db="EMBL/GenBank/DDBJ databases">
        <title>Using colonization assays and comparative genomics to discover symbiosis behaviors and factors in Vibrio fischeri.</title>
        <authorList>
            <person name="Bongrand C."/>
            <person name="Moriano-Gutierrez S."/>
            <person name="Arevalo P."/>
            <person name="Mcfall-Ngai M."/>
            <person name="Visick K."/>
            <person name="Polz M.F."/>
            <person name="Ruby E.G."/>
        </authorList>
    </citation>
    <scope>NUCLEOTIDE SEQUENCE [LARGE SCALE GENOMIC DNA]</scope>
    <source>
        <strain evidence="4">emors.4.1</strain>
        <strain evidence="2">Emors.4.1</strain>
    </source>
</reference>
<dbReference type="EMBL" id="BJTZ01000043">
    <property type="protein sequence ID" value="GEK15846.1"/>
    <property type="molecule type" value="Genomic_DNA"/>
</dbReference>
<gene>
    <name evidence="1" type="ORF">AFI02nite_38820</name>
    <name evidence="2" type="ORF">GNP88_18900</name>
</gene>
<accession>A0A510UN17</accession>
<evidence type="ECO:0000313" key="1">
    <source>
        <dbReference type="EMBL" id="GEK15846.1"/>
    </source>
</evidence>
<evidence type="ECO:0000313" key="2">
    <source>
        <dbReference type="EMBL" id="MUK51198.1"/>
    </source>
</evidence>
<protein>
    <submittedName>
        <fullName evidence="1">Uncharacterized protein</fullName>
    </submittedName>
</protein>
<dbReference type="Proteomes" id="UP000448038">
    <property type="component" value="Unassembled WGS sequence"/>
</dbReference>